<reference evidence="3" key="2">
    <citation type="submission" date="2015-01" db="EMBL/GenBank/DDBJ databases">
        <title>Evolutionary Origins and Diversification of the Mycorrhizal Mutualists.</title>
        <authorList>
            <consortium name="DOE Joint Genome Institute"/>
            <consortium name="Mycorrhizal Genomics Consortium"/>
            <person name="Kohler A."/>
            <person name="Kuo A."/>
            <person name="Nagy L.G."/>
            <person name="Floudas D."/>
            <person name="Copeland A."/>
            <person name="Barry K.W."/>
            <person name="Cichocki N."/>
            <person name="Veneault-Fourrey C."/>
            <person name="LaButti K."/>
            <person name="Lindquist E.A."/>
            <person name="Lipzen A."/>
            <person name="Lundell T."/>
            <person name="Morin E."/>
            <person name="Murat C."/>
            <person name="Riley R."/>
            <person name="Ohm R."/>
            <person name="Sun H."/>
            <person name="Tunlid A."/>
            <person name="Henrissat B."/>
            <person name="Grigoriev I.V."/>
            <person name="Hibbett D.S."/>
            <person name="Martin F."/>
        </authorList>
    </citation>
    <scope>NUCLEOTIDE SEQUENCE [LARGE SCALE GENOMIC DNA]</scope>
    <source>
        <strain evidence="3">Ve08.2h10</strain>
    </source>
</reference>
<dbReference type="HOGENOM" id="CLU_139892_0_0_1"/>
<name>A0A0D0CS48_9AGAM</name>
<evidence type="ECO:0000313" key="3">
    <source>
        <dbReference type="Proteomes" id="UP000054538"/>
    </source>
</evidence>
<protein>
    <submittedName>
        <fullName evidence="2">Uncharacterized protein</fullName>
    </submittedName>
</protein>
<reference evidence="2 3" key="1">
    <citation type="submission" date="2014-04" db="EMBL/GenBank/DDBJ databases">
        <authorList>
            <consortium name="DOE Joint Genome Institute"/>
            <person name="Kuo A."/>
            <person name="Kohler A."/>
            <person name="Jargeat P."/>
            <person name="Nagy L.G."/>
            <person name="Floudas D."/>
            <person name="Copeland A."/>
            <person name="Barry K.W."/>
            <person name="Cichocki N."/>
            <person name="Veneault-Fourrey C."/>
            <person name="LaButti K."/>
            <person name="Lindquist E.A."/>
            <person name="Lipzen A."/>
            <person name="Lundell T."/>
            <person name="Morin E."/>
            <person name="Murat C."/>
            <person name="Sun H."/>
            <person name="Tunlid A."/>
            <person name="Henrissat B."/>
            <person name="Grigoriev I.V."/>
            <person name="Hibbett D.S."/>
            <person name="Martin F."/>
            <person name="Nordberg H.P."/>
            <person name="Cantor M.N."/>
            <person name="Hua S.X."/>
        </authorList>
    </citation>
    <scope>NUCLEOTIDE SEQUENCE [LARGE SCALE GENOMIC DNA]</scope>
    <source>
        <strain evidence="2 3">Ve08.2h10</strain>
    </source>
</reference>
<dbReference type="InParanoid" id="A0A0D0CS48"/>
<organism evidence="2 3">
    <name type="scientific">Paxillus rubicundulus Ve08.2h10</name>
    <dbReference type="NCBI Taxonomy" id="930991"/>
    <lineage>
        <taxon>Eukaryota</taxon>
        <taxon>Fungi</taxon>
        <taxon>Dikarya</taxon>
        <taxon>Basidiomycota</taxon>
        <taxon>Agaricomycotina</taxon>
        <taxon>Agaricomycetes</taxon>
        <taxon>Agaricomycetidae</taxon>
        <taxon>Boletales</taxon>
        <taxon>Paxilineae</taxon>
        <taxon>Paxillaceae</taxon>
        <taxon>Paxillus</taxon>
    </lineage>
</organism>
<proteinExistence type="predicted"/>
<feature type="region of interest" description="Disordered" evidence="1">
    <location>
        <begin position="1"/>
        <end position="53"/>
    </location>
</feature>
<sequence>MSDSPIESASEDESLAIKWAPTSKEEDMPPEVQEEEGEGDGDCAEMDEEDEKEEDVIDVIEESHQSVPTNFSKGAARNKILETMHGQLYKLDACKGLNKEAWSS</sequence>
<dbReference type="EMBL" id="KN826668">
    <property type="protein sequence ID" value="KIK78218.1"/>
    <property type="molecule type" value="Genomic_DNA"/>
</dbReference>
<evidence type="ECO:0000256" key="1">
    <source>
        <dbReference type="SAM" id="MobiDB-lite"/>
    </source>
</evidence>
<gene>
    <name evidence="2" type="ORF">PAXRUDRAFT_16998</name>
</gene>
<feature type="compositionally biased region" description="Acidic residues" evidence="1">
    <location>
        <begin position="28"/>
        <end position="53"/>
    </location>
</feature>
<evidence type="ECO:0000313" key="2">
    <source>
        <dbReference type="EMBL" id="KIK78218.1"/>
    </source>
</evidence>
<accession>A0A0D0CS48</accession>
<dbReference type="Proteomes" id="UP000054538">
    <property type="component" value="Unassembled WGS sequence"/>
</dbReference>
<dbReference type="AlphaFoldDB" id="A0A0D0CS48"/>
<keyword evidence="3" id="KW-1185">Reference proteome</keyword>